<dbReference type="EMBL" id="QZAV01000016">
    <property type="protein sequence ID" value="THX42917.1"/>
    <property type="molecule type" value="Genomic_DNA"/>
</dbReference>
<name>A0A4S9F897_AURPU</name>
<feature type="compositionally biased region" description="Low complexity" evidence="3">
    <location>
        <begin position="228"/>
        <end position="246"/>
    </location>
</feature>
<evidence type="ECO:0000256" key="1">
    <source>
        <dbReference type="ARBA" id="ARBA00023242"/>
    </source>
</evidence>
<protein>
    <recommendedName>
        <fullName evidence="8">Alpha-ketoglutarate-dependent dioxygenase AlkB-like domain-containing protein</fullName>
    </recommendedName>
</protein>
<dbReference type="Proteomes" id="UP000308953">
    <property type="component" value="Unassembled WGS sequence"/>
</dbReference>
<feature type="binding site" evidence="2">
    <location>
        <position position="747"/>
    </location>
    <ligand>
        <name>2-oxoglutarate</name>
        <dbReference type="ChEBI" id="CHEBI:16810"/>
    </ligand>
</feature>
<evidence type="ECO:0000259" key="5">
    <source>
        <dbReference type="Pfam" id="PF13532"/>
    </source>
</evidence>
<evidence type="ECO:0000256" key="2">
    <source>
        <dbReference type="PIRSR" id="PIRSR632852-1"/>
    </source>
</evidence>
<dbReference type="InterPro" id="IPR037151">
    <property type="entry name" value="AlkB-like_sf"/>
</dbReference>
<feature type="region of interest" description="Disordered" evidence="3">
    <location>
        <begin position="93"/>
        <end position="180"/>
    </location>
</feature>
<dbReference type="SUPFAM" id="SSF51197">
    <property type="entry name" value="Clavaminate synthase-like"/>
    <property type="match status" value="1"/>
</dbReference>
<reference evidence="6 7" key="1">
    <citation type="submission" date="2018-10" db="EMBL/GenBank/DDBJ databases">
        <title>Fifty Aureobasidium pullulans genomes reveal a recombining polyextremotolerant generalist.</title>
        <authorList>
            <person name="Gostincar C."/>
            <person name="Turk M."/>
            <person name="Zajc J."/>
            <person name="Gunde-Cimerman N."/>
        </authorList>
    </citation>
    <scope>NUCLEOTIDE SEQUENCE [LARGE SCALE GENOMIC DNA]</scope>
    <source>
        <strain evidence="6 7">EXF-9785</strain>
    </source>
</reference>
<feature type="binding site" evidence="2">
    <location>
        <position position="886"/>
    </location>
    <ligand>
        <name>2-oxoglutarate</name>
        <dbReference type="ChEBI" id="CHEBI:16810"/>
    </ligand>
</feature>
<dbReference type="GO" id="GO:0008198">
    <property type="term" value="F:ferrous iron binding"/>
    <property type="evidence" value="ECO:0007669"/>
    <property type="project" value="TreeGrafter"/>
</dbReference>
<evidence type="ECO:0008006" key="8">
    <source>
        <dbReference type="Google" id="ProtNLM"/>
    </source>
</evidence>
<dbReference type="Gene3D" id="2.30.280.10">
    <property type="entry name" value="SRA-YDG"/>
    <property type="match status" value="1"/>
</dbReference>
<dbReference type="InterPro" id="IPR003105">
    <property type="entry name" value="SRA_YDG"/>
</dbReference>
<dbReference type="GO" id="GO:0035516">
    <property type="term" value="F:broad specificity oxidative DNA demethylase activity"/>
    <property type="evidence" value="ECO:0007669"/>
    <property type="project" value="TreeGrafter"/>
</dbReference>
<dbReference type="SUPFAM" id="SSF88697">
    <property type="entry name" value="PUA domain-like"/>
    <property type="match status" value="1"/>
</dbReference>
<dbReference type="Pfam" id="PF13532">
    <property type="entry name" value="2OG-FeII_Oxy_2"/>
    <property type="match status" value="1"/>
</dbReference>
<feature type="domain" description="YDG" evidence="4">
    <location>
        <begin position="320"/>
        <end position="445"/>
    </location>
</feature>
<dbReference type="PANTHER" id="PTHR31573">
    <property type="entry name" value="ALPHA-KETOGLUTARATE-DEPENDENT DIOXYGENASE ALKB HOMOLOG 2"/>
    <property type="match status" value="1"/>
</dbReference>
<dbReference type="InterPro" id="IPR015947">
    <property type="entry name" value="PUA-like_sf"/>
</dbReference>
<dbReference type="AlphaFoldDB" id="A0A4S9F897"/>
<evidence type="ECO:0000313" key="6">
    <source>
        <dbReference type="EMBL" id="THX42917.1"/>
    </source>
</evidence>
<feature type="compositionally biased region" description="Basic residues" evidence="3">
    <location>
        <begin position="94"/>
        <end position="106"/>
    </location>
</feature>
<feature type="compositionally biased region" description="Basic and acidic residues" evidence="3">
    <location>
        <begin position="1"/>
        <end position="12"/>
    </location>
</feature>
<organism evidence="6 7">
    <name type="scientific">Aureobasidium pullulans</name>
    <name type="common">Black yeast</name>
    <name type="synonym">Pullularia pullulans</name>
    <dbReference type="NCBI Taxonomy" id="5580"/>
    <lineage>
        <taxon>Eukaryota</taxon>
        <taxon>Fungi</taxon>
        <taxon>Dikarya</taxon>
        <taxon>Ascomycota</taxon>
        <taxon>Pezizomycotina</taxon>
        <taxon>Dothideomycetes</taxon>
        <taxon>Dothideomycetidae</taxon>
        <taxon>Dothideales</taxon>
        <taxon>Saccotheciaceae</taxon>
        <taxon>Aureobasidium</taxon>
    </lineage>
</organism>
<feature type="region of interest" description="Disordered" evidence="3">
    <location>
        <begin position="212"/>
        <end position="267"/>
    </location>
</feature>
<proteinExistence type="predicted"/>
<feature type="compositionally biased region" description="Polar residues" evidence="3">
    <location>
        <begin position="166"/>
        <end position="179"/>
    </location>
</feature>
<dbReference type="GO" id="GO:0051747">
    <property type="term" value="F:cytosine C-5 DNA demethylase activity"/>
    <property type="evidence" value="ECO:0007669"/>
    <property type="project" value="TreeGrafter"/>
</dbReference>
<dbReference type="Gene3D" id="2.60.120.590">
    <property type="entry name" value="Alpha-ketoglutarate-dependent dioxygenase AlkB-like"/>
    <property type="match status" value="1"/>
</dbReference>
<dbReference type="Pfam" id="PF02182">
    <property type="entry name" value="SAD_SRA"/>
    <property type="match status" value="1"/>
</dbReference>
<feature type="domain" description="Alpha-ketoglutarate-dependent dioxygenase AlkB-like" evidence="5">
    <location>
        <begin position="706"/>
        <end position="891"/>
    </location>
</feature>
<keyword evidence="1" id="KW-0539">Nucleus</keyword>
<accession>A0A4S9F897</accession>
<dbReference type="InterPro" id="IPR032852">
    <property type="entry name" value="ALKBH2"/>
</dbReference>
<dbReference type="InterPro" id="IPR027450">
    <property type="entry name" value="AlkB-like"/>
</dbReference>
<dbReference type="InterPro" id="IPR036987">
    <property type="entry name" value="SRA-YDG_sf"/>
</dbReference>
<sequence>MPHFNMDSRHDSFVNFEDKDDGSPRYTGVPSSPLSSIPGDFESQSIPQYMGDLFMLENSMEEIGSPVTSVSDSAVADTVHVAPAEMAPVDVHSYVRRSDRKRKRPARYSQDPELSTISEPEADEVPEVSERPTKQRKISQSKTVRETRGRGKQTLDVAIPPEPVETAQTGSDESPASSNEVEELMCLVENQSKKSKIIKIKVDAERLGQILHSSTMDTSVPDPSLPGPSASEPSSTIPATPASSIPGPSAPVIPQEHTPPSSPAFEPNVVLPETQITFNDLVALSVSLTKKVPIEQKPNPSRQPEIWADTRHHLCESLTGLYSSWQGSYYGKNGVAKAFMLDGNGHARDHLDEDVIILRASGSMAKDDDKSMKQREDQEQKHQYHAMVNAINQQSPIAVICGDRNIQVPSKMPHKYNSLDWYKATHVWTEKDRYRVIKYRLERLDPSTPGWWVPKNTEPIVRLGALGPPIRDCCGSCGNQYDQLYLCGWLCLNSKCDKFWRLSDDSIPDAAQLLYDPRFLKQKTPWANEEAPLTFRFPLYFASAIAGEDYKVENLRGLTCPVCGKCNARVKWEGWECTHCGFEHKPVMNLLPAASIQNQNHPVTTAYPSSHDSASPHIKVSVNFSHNYRWITYKFQVSATEEGEVVHGIANQVVREEQEGPNEMWEHLQGNCHGLVRRELSNALMNSFTINYGMPYKFIAAGDSLPFTDAPWPVTEAVSRLNWADRITSGNAVEDQEKFNELYLVAYLQDQSMNYHDDGEKGLGATVATLSLGARADMGFKPKAPFYHGMRSATHKGKKMTVMTMDEPLPEFPNYELRKQFIEEIKNADLSKDEEMARLAEMAKELQASYPPKKSHTKVDDYIKLSLGHGDICIMRGAHLQKWFEHGVSPKGLMRYALTCRTVLPGHLKKSELPDYDVDLVQNEYDGSRIAR</sequence>
<comment type="caution">
    <text evidence="6">The sequence shown here is derived from an EMBL/GenBank/DDBJ whole genome shotgun (WGS) entry which is preliminary data.</text>
</comment>
<dbReference type="PANTHER" id="PTHR31573:SF4">
    <property type="entry name" value="FE2OG DIOXYGENASE DOMAIN-CONTAINING PROTEIN"/>
    <property type="match status" value="1"/>
</dbReference>
<dbReference type="GO" id="GO:0006307">
    <property type="term" value="P:DNA alkylation repair"/>
    <property type="evidence" value="ECO:0007669"/>
    <property type="project" value="TreeGrafter"/>
</dbReference>
<feature type="region of interest" description="Disordered" evidence="3">
    <location>
        <begin position="1"/>
        <end position="43"/>
    </location>
</feature>
<feature type="binding site" evidence="2">
    <location>
        <position position="756"/>
    </location>
    <ligand>
        <name>2-oxoglutarate</name>
        <dbReference type="ChEBI" id="CHEBI:16810"/>
    </ligand>
</feature>
<evidence type="ECO:0000259" key="4">
    <source>
        <dbReference type="Pfam" id="PF02182"/>
    </source>
</evidence>
<gene>
    <name evidence="6" type="ORF">D6D10_01587</name>
</gene>
<evidence type="ECO:0000313" key="7">
    <source>
        <dbReference type="Proteomes" id="UP000308953"/>
    </source>
</evidence>
<evidence type="ECO:0000256" key="3">
    <source>
        <dbReference type="SAM" id="MobiDB-lite"/>
    </source>
</evidence>